<dbReference type="PANTHER" id="PTHR30472:SF25">
    <property type="entry name" value="ABC TRANSPORTER PERMEASE PROTEIN MJ0876-RELATED"/>
    <property type="match status" value="1"/>
</dbReference>
<feature type="transmembrane region" description="Helical" evidence="8">
    <location>
        <begin position="74"/>
        <end position="95"/>
    </location>
</feature>
<organism evidence="9 10">
    <name type="scientific">Rhodohalobacter mucosus</name>
    <dbReference type="NCBI Taxonomy" id="2079485"/>
    <lineage>
        <taxon>Bacteria</taxon>
        <taxon>Pseudomonadati</taxon>
        <taxon>Balneolota</taxon>
        <taxon>Balneolia</taxon>
        <taxon>Balneolales</taxon>
        <taxon>Balneolaceae</taxon>
        <taxon>Rhodohalobacter</taxon>
    </lineage>
</organism>
<dbReference type="EMBL" id="QGGB01000002">
    <property type="protein sequence ID" value="PWN08028.1"/>
    <property type="molecule type" value="Genomic_DNA"/>
</dbReference>
<dbReference type="AlphaFoldDB" id="A0A316TVP9"/>
<protein>
    <submittedName>
        <fullName evidence="9">Heme ABC transporter permease</fullName>
    </submittedName>
</protein>
<sequence>MWKSVPRFRQSILVLGGLFLTLIWLIILSVGIGAVPISPSQVISIFLNQAGIETGLGYESVQESILLNIRLPRVLLAVLVGAALAISGAAMQGLFRNPLADPGLIGVSSGAALATAIAMVVLSSLAWPFLDLLGEALIPLAAFAGGTSATILVYRLSTSRGRTNVATMLLAGIAINAMAGALIGFMIFLADDDQLRDLTFWTLGSLGGAMWKSVWIVLPILMAAILFLPRLSKGLNAILLGEAEARHLGVRVQRLKKVIIIFVGLAVGAAVSVSGMIGFVGLVVPHILRLWIGPDHRFLMPGSAILGGLLLLASDLAARTMVAPAELPIGVITASIGAPFFLWLLLRNRELRGYL</sequence>
<feature type="transmembrane region" description="Helical" evidence="8">
    <location>
        <begin position="209"/>
        <end position="228"/>
    </location>
</feature>
<feature type="transmembrane region" description="Helical" evidence="8">
    <location>
        <begin position="136"/>
        <end position="156"/>
    </location>
</feature>
<evidence type="ECO:0000313" key="9">
    <source>
        <dbReference type="EMBL" id="PWN08028.1"/>
    </source>
</evidence>
<dbReference type="InterPro" id="IPR000522">
    <property type="entry name" value="ABC_transptr_permease_BtuC"/>
</dbReference>
<evidence type="ECO:0000256" key="3">
    <source>
        <dbReference type="ARBA" id="ARBA00022448"/>
    </source>
</evidence>
<evidence type="ECO:0000313" key="10">
    <source>
        <dbReference type="Proteomes" id="UP000245533"/>
    </source>
</evidence>
<feature type="transmembrane region" description="Helical" evidence="8">
    <location>
        <begin position="168"/>
        <end position="189"/>
    </location>
</feature>
<comment type="subcellular location">
    <subcellularLocation>
        <location evidence="1">Cell membrane</location>
        <topology evidence="1">Multi-pass membrane protein</topology>
    </subcellularLocation>
</comment>
<keyword evidence="10" id="KW-1185">Reference proteome</keyword>
<keyword evidence="4" id="KW-1003">Cell membrane</keyword>
<dbReference type="PANTHER" id="PTHR30472">
    <property type="entry name" value="FERRIC ENTEROBACTIN TRANSPORT SYSTEM PERMEASE PROTEIN"/>
    <property type="match status" value="1"/>
</dbReference>
<feature type="transmembrane region" description="Helical" evidence="8">
    <location>
        <begin position="12"/>
        <end position="37"/>
    </location>
</feature>
<dbReference type="InterPro" id="IPR037294">
    <property type="entry name" value="ABC_BtuC-like"/>
</dbReference>
<dbReference type="CDD" id="cd06550">
    <property type="entry name" value="TM_ABC_iron-siderophores_like"/>
    <property type="match status" value="1"/>
</dbReference>
<keyword evidence="6 8" id="KW-1133">Transmembrane helix</keyword>
<evidence type="ECO:0000256" key="4">
    <source>
        <dbReference type="ARBA" id="ARBA00022475"/>
    </source>
</evidence>
<proteinExistence type="inferred from homology"/>
<feature type="transmembrane region" description="Helical" evidence="8">
    <location>
        <begin position="298"/>
        <end position="318"/>
    </location>
</feature>
<keyword evidence="7 8" id="KW-0472">Membrane</keyword>
<evidence type="ECO:0000256" key="8">
    <source>
        <dbReference type="SAM" id="Phobius"/>
    </source>
</evidence>
<dbReference type="GO" id="GO:0033214">
    <property type="term" value="P:siderophore-iron import into cell"/>
    <property type="evidence" value="ECO:0007669"/>
    <property type="project" value="TreeGrafter"/>
</dbReference>
<keyword evidence="5 8" id="KW-0812">Transmembrane</keyword>
<feature type="transmembrane region" description="Helical" evidence="8">
    <location>
        <begin position="107"/>
        <end position="130"/>
    </location>
</feature>
<keyword evidence="3" id="KW-0813">Transport</keyword>
<dbReference type="Pfam" id="PF01032">
    <property type="entry name" value="FecCD"/>
    <property type="match status" value="1"/>
</dbReference>
<evidence type="ECO:0000256" key="2">
    <source>
        <dbReference type="ARBA" id="ARBA00007935"/>
    </source>
</evidence>
<dbReference type="Proteomes" id="UP000245533">
    <property type="component" value="Unassembled WGS sequence"/>
</dbReference>
<dbReference type="GO" id="GO:0022857">
    <property type="term" value="F:transmembrane transporter activity"/>
    <property type="evidence" value="ECO:0007669"/>
    <property type="project" value="InterPro"/>
</dbReference>
<evidence type="ECO:0000256" key="5">
    <source>
        <dbReference type="ARBA" id="ARBA00022692"/>
    </source>
</evidence>
<feature type="transmembrane region" description="Helical" evidence="8">
    <location>
        <begin position="325"/>
        <end position="346"/>
    </location>
</feature>
<feature type="transmembrane region" description="Helical" evidence="8">
    <location>
        <begin position="259"/>
        <end position="292"/>
    </location>
</feature>
<evidence type="ECO:0000256" key="6">
    <source>
        <dbReference type="ARBA" id="ARBA00022989"/>
    </source>
</evidence>
<accession>A0A316TVP9</accession>
<dbReference type="GO" id="GO:0005886">
    <property type="term" value="C:plasma membrane"/>
    <property type="evidence" value="ECO:0007669"/>
    <property type="project" value="UniProtKB-SubCell"/>
</dbReference>
<dbReference type="SUPFAM" id="SSF81345">
    <property type="entry name" value="ABC transporter involved in vitamin B12 uptake, BtuC"/>
    <property type="match status" value="1"/>
</dbReference>
<dbReference type="FunFam" id="1.10.3470.10:FF:000001">
    <property type="entry name" value="Vitamin B12 ABC transporter permease BtuC"/>
    <property type="match status" value="1"/>
</dbReference>
<name>A0A316TVP9_9BACT</name>
<comment type="caution">
    <text evidence="9">The sequence shown here is derived from an EMBL/GenBank/DDBJ whole genome shotgun (WGS) entry which is preliminary data.</text>
</comment>
<dbReference type="Gene3D" id="1.10.3470.10">
    <property type="entry name" value="ABC transporter involved in vitamin B12 uptake, BtuC"/>
    <property type="match status" value="1"/>
</dbReference>
<evidence type="ECO:0000256" key="1">
    <source>
        <dbReference type="ARBA" id="ARBA00004651"/>
    </source>
</evidence>
<comment type="similarity">
    <text evidence="2">Belongs to the binding-protein-dependent transport system permease family. FecCD subfamily.</text>
</comment>
<reference evidence="9 10" key="1">
    <citation type="submission" date="2018-05" db="EMBL/GenBank/DDBJ databases">
        <title>Rhodohalobacter halophilus gen. nov., sp. nov., a moderately halophilic member of the family Balneolaceae.</title>
        <authorList>
            <person name="Liu Z.-W."/>
        </authorList>
    </citation>
    <scope>NUCLEOTIDE SEQUENCE [LARGE SCALE GENOMIC DNA]</scope>
    <source>
        <strain evidence="9 10">8A47</strain>
    </source>
</reference>
<dbReference type="OrthoDB" id="9811721at2"/>
<gene>
    <name evidence="9" type="ORF">DDZ15_01215</name>
</gene>
<evidence type="ECO:0000256" key="7">
    <source>
        <dbReference type="ARBA" id="ARBA00023136"/>
    </source>
</evidence>